<reference evidence="3 4" key="1">
    <citation type="submission" date="2019-03" db="EMBL/GenBank/DDBJ databases">
        <title>Genomic Encyclopedia of Type Strains, Phase IV (KMG-IV): sequencing the most valuable type-strain genomes for metagenomic binning, comparative biology and taxonomic classification.</title>
        <authorList>
            <person name="Goeker M."/>
        </authorList>
    </citation>
    <scope>NUCLEOTIDE SEQUENCE [LARGE SCALE GENOMIC DNA]</scope>
    <source>
        <strain evidence="3 4">DSM 102969</strain>
    </source>
</reference>
<feature type="signal peptide" evidence="2">
    <location>
        <begin position="1"/>
        <end position="20"/>
    </location>
</feature>
<evidence type="ECO:0000313" key="4">
    <source>
        <dbReference type="Proteomes" id="UP000294547"/>
    </source>
</evidence>
<dbReference type="SUPFAM" id="SSF46626">
    <property type="entry name" value="Cytochrome c"/>
    <property type="match status" value="1"/>
</dbReference>
<dbReference type="GO" id="GO:0009055">
    <property type="term" value="F:electron transfer activity"/>
    <property type="evidence" value="ECO:0007669"/>
    <property type="project" value="InterPro"/>
</dbReference>
<protein>
    <submittedName>
        <fullName evidence="3">Methanol metabolism-related c-type cytochrome</fullName>
    </submittedName>
</protein>
<dbReference type="GO" id="GO:0020037">
    <property type="term" value="F:heme binding"/>
    <property type="evidence" value="ECO:0007669"/>
    <property type="project" value="InterPro"/>
</dbReference>
<dbReference type="AlphaFoldDB" id="A0A4R6RLX7"/>
<dbReference type="InterPro" id="IPR022411">
    <property type="entry name" value="C-typ_cyt_methanol_metab-rel"/>
</dbReference>
<dbReference type="EMBL" id="SNXY01000006">
    <property type="protein sequence ID" value="TDP87554.1"/>
    <property type="molecule type" value="Genomic_DNA"/>
</dbReference>
<evidence type="ECO:0000313" key="3">
    <source>
        <dbReference type="EMBL" id="TDP87554.1"/>
    </source>
</evidence>
<proteinExistence type="predicted"/>
<organism evidence="3 4">
    <name type="scientific">Oharaeibacter diazotrophicus</name>
    <dbReference type="NCBI Taxonomy" id="1920512"/>
    <lineage>
        <taxon>Bacteria</taxon>
        <taxon>Pseudomonadati</taxon>
        <taxon>Pseudomonadota</taxon>
        <taxon>Alphaproteobacteria</taxon>
        <taxon>Hyphomicrobiales</taxon>
        <taxon>Pleomorphomonadaceae</taxon>
        <taxon>Oharaeibacter</taxon>
    </lineage>
</organism>
<name>A0A4R6RLX7_9HYPH</name>
<dbReference type="Proteomes" id="UP000294547">
    <property type="component" value="Unassembled WGS sequence"/>
</dbReference>
<dbReference type="NCBIfam" id="TIGR03874">
    <property type="entry name" value="4cys_cytochr"/>
    <property type="match status" value="1"/>
</dbReference>
<feature type="compositionally biased region" description="Basic and acidic residues" evidence="1">
    <location>
        <begin position="146"/>
        <end position="165"/>
    </location>
</feature>
<dbReference type="OrthoDB" id="5770300at2"/>
<evidence type="ECO:0000256" key="2">
    <source>
        <dbReference type="SAM" id="SignalP"/>
    </source>
</evidence>
<comment type="caution">
    <text evidence="3">The sequence shown here is derived from an EMBL/GenBank/DDBJ whole genome shotgun (WGS) entry which is preliminary data.</text>
</comment>
<gene>
    <name evidence="3" type="ORF">EDD54_1452</name>
</gene>
<keyword evidence="4" id="KW-1185">Reference proteome</keyword>
<sequence>MVLRFSMFAAAVLIAGSAYAADSKAVSEEDGKYLDADGNPTYNIQADGTVDWYTYSGFRMYHAECHVCHGPDAMGSTYAPALKDSLKQKNIDYYKFQEIVSSGQQNTAVQGGSASVMPAFGTNLNVMCFIDDLYVYLRARSDDAIGRGRPAKKETKPDAARKYQDECLGPPK</sequence>
<dbReference type="Gene3D" id="1.10.760.10">
    <property type="entry name" value="Cytochrome c-like domain"/>
    <property type="match status" value="1"/>
</dbReference>
<dbReference type="InterPro" id="IPR036909">
    <property type="entry name" value="Cyt_c-like_dom_sf"/>
</dbReference>
<feature type="chain" id="PRO_5020781431" evidence="2">
    <location>
        <begin position="21"/>
        <end position="172"/>
    </location>
</feature>
<dbReference type="RefSeq" id="WP_126535334.1">
    <property type="nucleotide sequence ID" value="NZ_BSPM01000008.1"/>
</dbReference>
<keyword evidence="2" id="KW-0732">Signal</keyword>
<evidence type="ECO:0000256" key="1">
    <source>
        <dbReference type="SAM" id="MobiDB-lite"/>
    </source>
</evidence>
<feature type="region of interest" description="Disordered" evidence="1">
    <location>
        <begin position="146"/>
        <end position="172"/>
    </location>
</feature>
<accession>A0A4R6RLX7</accession>